<protein>
    <submittedName>
        <fullName evidence="1">Uncharacterized protein</fullName>
    </submittedName>
</protein>
<dbReference type="EMBL" id="CAAALY010016758">
    <property type="protein sequence ID" value="VEL13094.1"/>
    <property type="molecule type" value="Genomic_DNA"/>
</dbReference>
<organism evidence="1 2">
    <name type="scientific">Protopolystoma xenopodis</name>
    <dbReference type="NCBI Taxonomy" id="117903"/>
    <lineage>
        <taxon>Eukaryota</taxon>
        <taxon>Metazoa</taxon>
        <taxon>Spiralia</taxon>
        <taxon>Lophotrochozoa</taxon>
        <taxon>Platyhelminthes</taxon>
        <taxon>Monogenea</taxon>
        <taxon>Polyopisthocotylea</taxon>
        <taxon>Polystomatidea</taxon>
        <taxon>Polystomatidae</taxon>
        <taxon>Protopolystoma</taxon>
    </lineage>
</organism>
<dbReference type="AlphaFoldDB" id="A0A448WJ76"/>
<evidence type="ECO:0000313" key="2">
    <source>
        <dbReference type="Proteomes" id="UP000784294"/>
    </source>
</evidence>
<gene>
    <name evidence="1" type="ORF">PXEA_LOCUS6534</name>
</gene>
<name>A0A448WJ76_9PLAT</name>
<accession>A0A448WJ76</accession>
<sequence length="552" mass="60857">MQLDFSFSALIFYLLCNAYFSSLSELIADLQLPFRSVDYASNDVSNSDLAAAAEIAQICTILRLAAFNLNHNPASLATEILLRFAAPSMPSGLLPITPSISDADEPISWLSRLVHHCYTLGPSNSCLRPRAAFWPFHHFLVSDSTTETQENLAPLKDCGHLQLRTVFCLNDSLACLMANRLIVTVSLSASNQVVWYDLYGSPVRVINSFSGLSTFAIRLALMRLLLQSDGPPDVWVPFLIRKDDQNGTVHDESDRLEELNLFTGEHHPLPHQPGSVALRFRASRLLLVSRDWLAGLHEEVALQNGVSHFVEPHRGDGEASECRYLSLLHLPTQELLVDSVRVLAGSQAASLSRGTLTYSTSNDAVMLDLAGLRGVRLTDCNTCLKVILCLTLMQEGRLLALGRQKDSPDCLELVVEVYTELSSTTMPLSHSLLSSQPNEDDSAAFFLKVKSWPDGPGVQLRKWCFSNVRKVLFATTDLPVLAARSKLSRTGCLVAMLLHSFSNDSIGNGLIFHGSGGQSRLVQLGAGIGKPSMDYDESLIKRLVIYHWYPYL</sequence>
<evidence type="ECO:0000313" key="1">
    <source>
        <dbReference type="EMBL" id="VEL13094.1"/>
    </source>
</evidence>
<comment type="caution">
    <text evidence="1">The sequence shown here is derived from an EMBL/GenBank/DDBJ whole genome shotgun (WGS) entry which is preliminary data.</text>
</comment>
<reference evidence="1" key="1">
    <citation type="submission" date="2018-11" db="EMBL/GenBank/DDBJ databases">
        <authorList>
            <consortium name="Pathogen Informatics"/>
        </authorList>
    </citation>
    <scope>NUCLEOTIDE SEQUENCE</scope>
</reference>
<keyword evidence="2" id="KW-1185">Reference proteome</keyword>
<dbReference type="Proteomes" id="UP000784294">
    <property type="component" value="Unassembled WGS sequence"/>
</dbReference>
<proteinExistence type="predicted"/>